<organism evidence="2 3">
    <name type="scientific">Actinoplanes sandaracinus</name>
    <dbReference type="NCBI Taxonomy" id="3045177"/>
    <lineage>
        <taxon>Bacteria</taxon>
        <taxon>Bacillati</taxon>
        <taxon>Actinomycetota</taxon>
        <taxon>Actinomycetes</taxon>
        <taxon>Micromonosporales</taxon>
        <taxon>Micromonosporaceae</taxon>
        <taxon>Actinoplanes</taxon>
    </lineage>
</organism>
<reference evidence="2 3" key="1">
    <citation type="submission" date="2023-05" db="EMBL/GenBank/DDBJ databases">
        <title>Actinoplanes sp. NEAU-A12 genome sequencing.</title>
        <authorList>
            <person name="Wang Z.-S."/>
        </authorList>
    </citation>
    <scope>NUCLEOTIDE SEQUENCE [LARGE SCALE GENOMIC DNA]</scope>
    <source>
        <strain evidence="2 3">NEAU-A12</strain>
    </source>
</reference>
<evidence type="ECO:0000313" key="3">
    <source>
        <dbReference type="Proteomes" id="UP001241758"/>
    </source>
</evidence>
<dbReference type="RefSeq" id="WP_282761794.1">
    <property type="nucleotide sequence ID" value="NZ_JASCTH010000013.1"/>
</dbReference>
<protein>
    <recommendedName>
        <fullName evidence="4">PPE family domain-containing protein</fullName>
    </recommendedName>
</protein>
<gene>
    <name evidence="2" type="ORF">QLQ12_20285</name>
</gene>
<dbReference type="EMBL" id="JASCTH010000013">
    <property type="protein sequence ID" value="MDI6100956.1"/>
    <property type="molecule type" value="Genomic_DNA"/>
</dbReference>
<dbReference type="InterPro" id="IPR038332">
    <property type="entry name" value="PPE_sf"/>
</dbReference>
<comment type="caution">
    <text evidence="2">The sequence shown here is derived from an EMBL/GenBank/DDBJ whole genome shotgun (WGS) entry which is preliminary data.</text>
</comment>
<dbReference type="Gene3D" id="1.20.1260.20">
    <property type="entry name" value="PPE superfamily"/>
    <property type="match status" value="1"/>
</dbReference>
<accession>A0ABT6WMJ6</accession>
<evidence type="ECO:0000256" key="1">
    <source>
        <dbReference type="SAM" id="MobiDB-lite"/>
    </source>
</evidence>
<feature type="region of interest" description="Disordered" evidence="1">
    <location>
        <begin position="301"/>
        <end position="332"/>
    </location>
</feature>
<proteinExistence type="predicted"/>
<evidence type="ECO:0000313" key="2">
    <source>
        <dbReference type="EMBL" id="MDI6100956.1"/>
    </source>
</evidence>
<keyword evidence="3" id="KW-1185">Reference proteome</keyword>
<dbReference type="Proteomes" id="UP001241758">
    <property type="component" value="Unassembled WGS sequence"/>
</dbReference>
<name>A0ABT6WMJ6_9ACTN</name>
<feature type="compositionally biased region" description="Polar residues" evidence="1">
    <location>
        <begin position="301"/>
        <end position="320"/>
    </location>
</feature>
<sequence length="332" mass="34744">MSETYVGRASLIAPESRTKMYEGAGILESTSGFVDNAFSGDWVGAAGNGVATLLSALGTVMDPLQSAFAAGVGWLMEHWSILREPLDKLMGDPKAIEGHAQSWKNIEKRLYDAAGLYVAEVKSSTAGWTAESADAYRKRAHDHAESIQAMGKVADGMSKAATVLGAIVGVARNTIRDIIAQVVGAMISKALQAATGVLAPKAIAEITLLAFDASTRILTVLKGLFAQINEISLLTGKLQGFLAEIGQANANVLRLVAHRAEAADIAKQGWKAWPDAYGVLRQGDIRVYGPTRQVLVNTGRSAAQTNGSQNSGSAADNTSDGGAEPTPIVLPA</sequence>
<evidence type="ECO:0008006" key="4">
    <source>
        <dbReference type="Google" id="ProtNLM"/>
    </source>
</evidence>